<evidence type="ECO:0000256" key="2">
    <source>
        <dbReference type="SAM" id="Coils"/>
    </source>
</evidence>
<proteinExistence type="predicted"/>
<evidence type="ECO:0000256" key="1">
    <source>
        <dbReference type="ARBA" id="ARBA00012528"/>
    </source>
</evidence>
<dbReference type="InterPro" id="IPR043128">
    <property type="entry name" value="Rev_trsase/Diguanyl_cyclase"/>
</dbReference>
<dbReference type="NCBIfam" id="TIGR00254">
    <property type="entry name" value="GGDEF"/>
    <property type="match status" value="1"/>
</dbReference>
<sequence length="324" mass="36687">MKYHDSIQEAEQVMALTVEQLKQWDLPVNPINYAVGYEYNKQNNPSLSKSINEQLLVSSKLDSFFMESLYKNHVLEQSKFRFDIITDLHKLLCTTEKSSKLSSDSADILISNFDTSIPQLLSDDKLEVKEAVESLEAATQAFKLQQEQLKKQLQLAHKVNQQLNKELASTKQTVDLDPVTGLFNKDAIVRHIDAWLKQDNQPSMNAILVKVNNFDQFSQDYGLLLADVILNKVANKVASYVDESGLSSRISFDEFLLLVPKIDLETANEVGKKISLGVEKLRFVSAKSKVTLPQITIDYAVDNIQLNETLTNITNQLTKKLTIY</sequence>
<dbReference type="InterPro" id="IPR050469">
    <property type="entry name" value="Diguanylate_Cyclase"/>
</dbReference>
<dbReference type="GO" id="GO:0043709">
    <property type="term" value="P:cell adhesion involved in single-species biofilm formation"/>
    <property type="evidence" value="ECO:0007669"/>
    <property type="project" value="TreeGrafter"/>
</dbReference>
<reference evidence="4 5" key="1">
    <citation type="submission" date="2019-01" db="EMBL/GenBank/DDBJ databases">
        <title>Litorilituus lipolytica sp. nov., isolated from intertidal sand of the Yellow Sea in China.</title>
        <authorList>
            <person name="Liu A."/>
        </authorList>
    </citation>
    <scope>NUCLEOTIDE SEQUENCE [LARGE SCALE GENOMIC DNA]</scope>
    <source>
        <strain evidence="4 5">RZ04</strain>
    </source>
</reference>
<keyword evidence="5" id="KW-1185">Reference proteome</keyword>
<dbReference type="Gene3D" id="3.30.70.270">
    <property type="match status" value="1"/>
</dbReference>
<organism evidence="4 5">
    <name type="scientific">Litorilituus lipolyticus</name>
    <dbReference type="NCBI Taxonomy" id="2491017"/>
    <lineage>
        <taxon>Bacteria</taxon>
        <taxon>Pseudomonadati</taxon>
        <taxon>Pseudomonadota</taxon>
        <taxon>Gammaproteobacteria</taxon>
        <taxon>Alteromonadales</taxon>
        <taxon>Colwelliaceae</taxon>
        <taxon>Litorilituus</taxon>
    </lineage>
</organism>
<protein>
    <recommendedName>
        <fullName evidence="1">diguanylate cyclase</fullName>
        <ecNumber evidence="1">2.7.7.65</ecNumber>
    </recommendedName>
</protein>
<evidence type="ECO:0000259" key="3">
    <source>
        <dbReference type="PROSITE" id="PS50887"/>
    </source>
</evidence>
<evidence type="ECO:0000313" key="5">
    <source>
        <dbReference type="Proteomes" id="UP000315303"/>
    </source>
</evidence>
<dbReference type="PANTHER" id="PTHR45138">
    <property type="entry name" value="REGULATORY COMPONENTS OF SENSORY TRANSDUCTION SYSTEM"/>
    <property type="match status" value="1"/>
</dbReference>
<keyword evidence="2" id="KW-0175">Coiled coil</keyword>
<feature type="coiled-coil region" evidence="2">
    <location>
        <begin position="132"/>
        <end position="166"/>
    </location>
</feature>
<dbReference type="PANTHER" id="PTHR45138:SF2">
    <property type="entry name" value="DIGUANYLATE CYCLASE VDCA"/>
    <property type="match status" value="1"/>
</dbReference>
<dbReference type="RefSeq" id="WP_140602153.1">
    <property type="nucleotide sequence ID" value="NZ_SAWY01000007.1"/>
</dbReference>
<dbReference type="Proteomes" id="UP000315303">
    <property type="component" value="Unassembled WGS sequence"/>
</dbReference>
<name>A0A502L237_9GAMM</name>
<evidence type="ECO:0000313" key="4">
    <source>
        <dbReference type="EMBL" id="TPH17746.1"/>
    </source>
</evidence>
<dbReference type="SMART" id="SM00267">
    <property type="entry name" value="GGDEF"/>
    <property type="match status" value="1"/>
</dbReference>
<feature type="domain" description="GGDEF" evidence="3">
    <location>
        <begin position="202"/>
        <end position="324"/>
    </location>
</feature>
<comment type="caution">
    <text evidence="4">The sequence shown here is derived from an EMBL/GenBank/DDBJ whole genome shotgun (WGS) entry which is preliminary data.</text>
</comment>
<dbReference type="EMBL" id="SAWY01000007">
    <property type="protein sequence ID" value="TPH17746.1"/>
    <property type="molecule type" value="Genomic_DNA"/>
</dbReference>
<dbReference type="PROSITE" id="PS50887">
    <property type="entry name" value="GGDEF"/>
    <property type="match status" value="1"/>
</dbReference>
<dbReference type="EC" id="2.7.7.65" evidence="1"/>
<dbReference type="OrthoDB" id="9812260at2"/>
<dbReference type="AlphaFoldDB" id="A0A502L237"/>
<dbReference type="GO" id="GO:0005886">
    <property type="term" value="C:plasma membrane"/>
    <property type="evidence" value="ECO:0007669"/>
    <property type="project" value="TreeGrafter"/>
</dbReference>
<dbReference type="InterPro" id="IPR029787">
    <property type="entry name" value="Nucleotide_cyclase"/>
</dbReference>
<gene>
    <name evidence="4" type="ORF">EPA86_04135</name>
</gene>
<dbReference type="InterPro" id="IPR000160">
    <property type="entry name" value="GGDEF_dom"/>
</dbReference>
<dbReference type="GO" id="GO:0052621">
    <property type="term" value="F:diguanylate cyclase activity"/>
    <property type="evidence" value="ECO:0007669"/>
    <property type="project" value="UniProtKB-EC"/>
</dbReference>
<accession>A0A502L237</accession>
<dbReference type="Pfam" id="PF00990">
    <property type="entry name" value="GGDEF"/>
    <property type="match status" value="1"/>
</dbReference>
<dbReference type="SUPFAM" id="SSF55073">
    <property type="entry name" value="Nucleotide cyclase"/>
    <property type="match status" value="1"/>
</dbReference>
<dbReference type="GO" id="GO:1902201">
    <property type="term" value="P:negative regulation of bacterial-type flagellum-dependent cell motility"/>
    <property type="evidence" value="ECO:0007669"/>
    <property type="project" value="TreeGrafter"/>
</dbReference>